<reference evidence="2 3" key="1">
    <citation type="submission" date="2019-11" db="EMBL/GenBank/DDBJ databases">
        <title>Whole-genome sequencing of Allorhizobium vitis.</title>
        <authorList>
            <person name="Gan H.M."/>
            <person name="Savka M.A."/>
        </authorList>
    </citation>
    <scope>NUCLEOTIDE SEQUENCE [LARGE SCALE GENOMIC DNA]</scope>
    <source>
        <strain evidence="2 3">AB4</strain>
    </source>
</reference>
<proteinExistence type="predicted"/>
<comment type="caution">
    <text evidence="2">The sequence shown here is derived from an EMBL/GenBank/DDBJ whole genome shotgun (WGS) entry which is preliminary data.</text>
</comment>
<gene>
    <name evidence="2" type="ORF">BBI04_008100</name>
</gene>
<evidence type="ECO:0000259" key="1">
    <source>
        <dbReference type="Pfam" id="PF07007"/>
    </source>
</evidence>
<dbReference type="Pfam" id="PF07007">
    <property type="entry name" value="LprI"/>
    <property type="match status" value="1"/>
</dbReference>
<evidence type="ECO:0000313" key="3">
    <source>
        <dbReference type="Proteomes" id="UP000175993"/>
    </source>
</evidence>
<dbReference type="InterPro" id="IPR009739">
    <property type="entry name" value="LprI-like_N"/>
</dbReference>
<dbReference type="Proteomes" id="UP000175993">
    <property type="component" value="Unassembled WGS sequence"/>
</dbReference>
<dbReference type="AlphaFoldDB" id="A0ABD6GCL1"/>
<evidence type="ECO:0000313" key="2">
    <source>
        <dbReference type="EMBL" id="MUP04775.1"/>
    </source>
</evidence>
<sequence length="330" mass="37723">MSMLRKRYQLGLGKVYMAKSDIENMLEWKKRRGQSGSSFMMAYDLQRLSVLWRSKAEYAAEFADFIPMRLVTIIEVFTREAIRELIEEGSPYLEKAEALSKGARLDFALLAGLQGRKVSIGDLIAHTVSINEPGRIVAYLSALIPDFVQRLKVSHPRWIEEREEWPLDPIISDYDLMMANLSSLFTVRHIVTHELPSEPAFQTSQIDGFLRAAGEFIEAADWVLVETLRDAVPRTQTEINAQAGASLAAHEREMDDIITSIKERGELDVNLFDKAQEAWEFYATKEAELHASLVAGGSMYSSVWSSAKQEETRRRLDTLRWWMERQEGEL</sequence>
<feature type="domain" description="Lysozyme inhibitor LprI-like N-terminal" evidence="1">
    <location>
        <begin position="235"/>
        <end position="319"/>
    </location>
</feature>
<dbReference type="EMBL" id="MBEV02000003">
    <property type="protein sequence ID" value="MUP04775.1"/>
    <property type="molecule type" value="Genomic_DNA"/>
</dbReference>
<accession>A0ABD6GCL1</accession>
<dbReference type="Gene3D" id="1.20.1270.180">
    <property type="match status" value="1"/>
</dbReference>
<name>A0ABD6GCL1_AGRVI</name>
<organism evidence="2 3">
    <name type="scientific">Agrobacterium vitis</name>
    <name type="common">Rhizobium vitis</name>
    <dbReference type="NCBI Taxonomy" id="373"/>
    <lineage>
        <taxon>Bacteria</taxon>
        <taxon>Pseudomonadati</taxon>
        <taxon>Pseudomonadota</taxon>
        <taxon>Alphaproteobacteria</taxon>
        <taxon>Hyphomicrobiales</taxon>
        <taxon>Rhizobiaceae</taxon>
        <taxon>Rhizobium/Agrobacterium group</taxon>
        <taxon>Agrobacterium</taxon>
    </lineage>
</organism>
<protein>
    <submittedName>
        <fullName evidence="2">DUF1311 domain-containing protein</fullName>
    </submittedName>
</protein>